<sequence>MNRQRKKILVDVKKKSVMRTSSGQVKTSWVDDEPTTIAIYDQSANNQLTYGSNGARIKQYDAIGLSVRKDFIADHFKFYESDGTVYLVKAVNNEGRLSQLYLEVMKNG</sequence>
<gene>
    <name evidence="1" type="ORF">U1294_06430</name>
</gene>
<organism evidence="1 2">
    <name type="scientific">Enterococcus cecorum</name>
    <dbReference type="NCBI Taxonomy" id="44008"/>
    <lineage>
        <taxon>Bacteria</taxon>
        <taxon>Bacillati</taxon>
        <taxon>Bacillota</taxon>
        <taxon>Bacilli</taxon>
        <taxon>Lactobacillales</taxon>
        <taxon>Enterococcaceae</taxon>
        <taxon>Enterococcus</taxon>
    </lineage>
</organism>
<name>A0AAW9JTK7_9ENTE</name>
<dbReference type="Proteomes" id="UP001290582">
    <property type="component" value="Unassembled WGS sequence"/>
</dbReference>
<evidence type="ECO:0008006" key="3">
    <source>
        <dbReference type="Google" id="ProtNLM"/>
    </source>
</evidence>
<comment type="caution">
    <text evidence="1">The sequence shown here is derived from an EMBL/GenBank/DDBJ whole genome shotgun (WGS) entry which is preliminary data.</text>
</comment>
<dbReference type="RefSeq" id="WP_171310287.1">
    <property type="nucleotide sequence ID" value="NZ_JAKYKP010000005.1"/>
</dbReference>
<proteinExistence type="predicted"/>
<protein>
    <recommendedName>
        <fullName evidence="3">Phage head-tail adapter protein</fullName>
    </recommendedName>
</protein>
<dbReference type="EMBL" id="JAXOGL010000008">
    <property type="protein sequence ID" value="MDZ5597860.1"/>
    <property type="molecule type" value="Genomic_DNA"/>
</dbReference>
<evidence type="ECO:0000313" key="2">
    <source>
        <dbReference type="Proteomes" id="UP001290582"/>
    </source>
</evidence>
<reference evidence="1" key="1">
    <citation type="submission" date="2023-12" db="EMBL/GenBank/DDBJ databases">
        <title>Molecular genomic analyses of Enterococcus cecorum from sepsis oubreaks in broilers.</title>
        <authorList>
            <person name="Rhoads D."/>
            <person name="Alrubaye A."/>
        </authorList>
    </citation>
    <scope>NUCLEOTIDE SEQUENCE</scope>
    <source>
        <strain evidence="1">1755</strain>
    </source>
</reference>
<dbReference type="AlphaFoldDB" id="A0AAW9JTK7"/>
<evidence type="ECO:0000313" key="1">
    <source>
        <dbReference type="EMBL" id="MDZ5597860.1"/>
    </source>
</evidence>
<accession>A0AAW9JTK7</accession>